<dbReference type="PANTHER" id="PTHR36849">
    <property type="entry name" value="CYTOPLASMIC PROTEIN-RELATED"/>
    <property type="match status" value="1"/>
</dbReference>
<keyword evidence="2" id="KW-1185">Reference proteome</keyword>
<dbReference type="EMBL" id="JAWDIQ010000002">
    <property type="protein sequence ID" value="MDY0409542.1"/>
    <property type="molecule type" value="Genomic_DNA"/>
</dbReference>
<organism evidence="1 2">
    <name type="scientific">Paracerasibacillus soli</name>
    <dbReference type="NCBI Taxonomy" id="480284"/>
    <lineage>
        <taxon>Bacteria</taxon>
        <taxon>Bacillati</taxon>
        <taxon>Bacillota</taxon>
        <taxon>Bacilli</taxon>
        <taxon>Bacillales</taxon>
        <taxon>Bacillaceae</taxon>
        <taxon>Paracerasibacillus</taxon>
    </lineage>
</organism>
<evidence type="ECO:0000313" key="2">
    <source>
        <dbReference type="Proteomes" id="UP001275315"/>
    </source>
</evidence>
<reference evidence="1 2" key="1">
    <citation type="submission" date="2023-10" db="EMBL/GenBank/DDBJ databases">
        <title>Virgibacillus soli CC-YMP-6 genome.</title>
        <authorList>
            <person name="Miliotis G."/>
            <person name="Sengupta P."/>
            <person name="Hameed A."/>
            <person name="Chuvochina M."/>
            <person name="Mcdonagh F."/>
            <person name="Simpson A.C."/>
            <person name="Singh N.K."/>
            <person name="Rekha P.D."/>
            <person name="Raman K."/>
            <person name="Hugenholtz P."/>
            <person name="Venkateswaran K."/>
        </authorList>
    </citation>
    <scope>NUCLEOTIDE SEQUENCE [LARGE SCALE GENOMIC DNA]</scope>
    <source>
        <strain evidence="1 2">CC-YMP-6</strain>
    </source>
</reference>
<accession>A0ABU5CUM6</accession>
<dbReference type="Proteomes" id="UP001275315">
    <property type="component" value="Unassembled WGS sequence"/>
</dbReference>
<dbReference type="PANTHER" id="PTHR36849:SF1">
    <property type="entry name" value="CYTOPLASMIC PROTEIN"/>
    <property type="match status" value="1"/>
</dbReference>
<name>A0ABU5CUM6_9BACI</name>
<proteinExistence type="predicted"/>
<dbReference type="RefSeq" id="WP_320380340.1">
    <property type="nucleotide sequence ID" value="NZ_JAWDIQ010000002.1"/>
</dbReference>
<dbReference type="Pfam" id="PF22752">
    <property type="entry name" value="DUF488-N3i"/>
    <property type="match status" value="1"/>
</dbReference>
<dbReference type="InterPro" id="IPR052552">
    <property type="entry name" value="YeaO-like"/>
</dbReference>
<comment type="caution">
    <text evidence="1">The sequence shown here is derived from an EMBL/GenBank/DDBJ whole genome shotgun (WGS) entry which is preliminary data.</text>
</comment>
<protein>
    <submittedName>
        <fullName evidence="1">DUF488 domain-containing protein</fullName>
    </submittedName>
</protein>
<sequence>MVVHLKRIYEAPSNADGVRILVDRIWPRGISKEKAQLDEWLKEIAPSHDLRKWFAHDVSKFPAFAEKYKGELKQNDEQRTAFLKLKQIIQQSEMVTLLYAAKDEEHNQAQVLKQYIENDGG</sequence>
<evidence type="ECO:0000313" key="1">
    <source>
        <dbReference type="EMBL" id="MDY0409542.1"/>
    </source>
</evidence>
<gene>
    <name evidence="1" type="ORF">RWD45_14330</name>
</gene>